<evidence type="ECO:0000256" key="11">
    <source>
        <dbReference type="ARBA" id="ARBA00023027"/>
    </source>
</evidence>
<keyword evidence="13 18" id="KW-0496">Mitochondrion</keyword>
<evidence type="ECO:0000256" key="3">
    <source>
        <dbReference type="ARBA" id="ARBA00012944"/>
    </source>
</evidence>
<feature type="transmembrane region" description="Helical" evidence="18">
    <location>
        <begin position="145"/>
        <end position="167"/>
    </location>
</feature>
<evidence type="ECO:0000256" key="8">
    <source>
        <dbReference type="ARBA" id="ARBA00022967"/>
    </source>
</evidence>
<proteinExistence type="inferred from homology"/>
<evidence type="ECO:0000259" key="20">
    <source>
        <dbReference type="Pfam" id="PF01059"/>
    </source>
</evidence>
<evidence type="ECO:0000256" key="12">
    <source>
        <dbReference type="ARBA" id="ARBA00023075"/>
    </source>
</evidence>
<feature type="domain" description="NADH:quinone oxidoreductase/Mrp antiporter transmembrane" evidence="19">
    <location>
        <begin position="112"/>
        <end position="400"/>
    </location>
</feature>
<comment type="function">
    <text evidence="15 18">Core subunit of the mitochondrial membrane respiratory chain NADH dehydrogenase (Complex I) which catalyzes electron transfer from NADH through the respiratory chain, using ubiquinone as an electron acceptor. Essential for the catalytic activity and assembly of complex I.</text>
</comment>
<evidence type="ECO:0000256" key="16">
    <source>
        <dbReference type="ARBA" id="ARBA00024376"/>
    </source>
</evidence>
<evidence type="ECO:0000256" key="18">
    <source>
        <dbReference type="RuleBase" id="RU003297"/>
    </source>
</evidence>
<keyword evidence="7 18" id="KW-0812">Transmembrane</keyword>
<comment type="catalytic activity">
    <reaction evidence="17 18">
        <text>a ubiquinone + NADH + 5 H(+)(in) = a ubiquinol + NAD(+) + 4 H(+)(out)</text>
        <dbReference type="Rhea" id="RHEA:29091"/>
        <dbReference type="Rhea" id="RHEA-COMP:9565"/>
        <dbReference type="Rhea" id="RHEA-COMP:9566"/>
        <dbReference type="ChEBI" id="CHEBI:15378"/>
        <dbReference type="ChEBI" id="CHEBI:16389"/>
        <dbReference type="ChEBI" id="CHEBI:17976"/>
        <dbReference type="ChEBI" id="CHEBI:57540"/>
        <dbReference type="ChEBI" id="CHEBI:57945"/>
        <dbReference type="EC" id="7.1.1.2"/>
    </reaction>
</comment>
<organism evidence="21">
    <name type="scientific">Ratufa bicolor</name>
    <name type="common">Black giant squirrel</name>
    <dbReference type="NCBI Taxonomy" id="226822"/>
    <lineage>
        <taxon>Eukaryota</taxon>
        <taxon>Metazoa</taxon>
        <taxon>Chordata</taxon>
        <taxon>Craniata</taxon>
        <taxon>Vertebrata</taxon>
        <taxon>Euteleostomi</taxon>
        <taxon>Mammalia</taxon>
        <taxon>Eutheria</taxon>
        <taxon>Euarchontoglires</taxon>
        <taxon>Glires</taxon>
        <taxon>Rodentia</taxon>
        <taxon>Sciuromorpha</taxon>
        <taxon>Sciuridae</taxon>
        <taxon>Ratufinae</taxon>
        <taxon>Ratufa</taxon>
    </lineage>
</organism>
<keyword evidence="6 18" id="KW-0679">Respiratory chain</keyword>
<dbReference type="GeneID" id="18667287"/>
<feature type="transmembrane region" description="Helical" evidence="18">
    <location>
        <begin position="284"/>
        <end position="303"/>
    </location>
</feature>
<dbReference type="RefSeq" id="YP_009019449.1">
    <property type="nucleotide sequence ID" value="NC_023780.1"/>
</dbReference>
<evidence type="ECO:0000256" key="10">
    <source>
        <dbReference type="ARBA" id="ARBA00022989"/>
    </source>
</evidence>
<gene>
    <name evidence="21" type="primary">ND4</name>
</gene>
<accession>A0A023IRJ1</accession>
<feature type="transmembrane region" description="Helical" evidence="18">
    <location>
        <begin position="223"/>
        <end position="244"/>
    </location>
</feature>
<feature type="transmembrane region" description="Helical" evidence="18">
    <location>
        <begin position="256"/>
        <end position="277"/>
    </location>
</feature>
<dbReference type="AlphaFoldDB" id="A0A023IRJ1"/>
<keyword evidence="12 18" id="KW-0830">Ubiquinone</keyword>
<dbReference type="GO" id="GO:0048039">
    <property type="term" value="F:ubiquinone binding"/>
    <property type="evidence" value="ECO:0007669"/>
    <property type="project" value="TreeGrafter"/>
</dbReference>
<evidence type="ECO:0000256" key="1">
    <source>
        <dbReference type="ARBA" id="ARBA00004225"/>
    </source>
</evidence>
<evidence type="ECO:0000256" key="7">
    <source>
        <dbReference type="ARBA" id="ARBA00022692"/>
    </source>
</evidence>
<feature type="transmembrane region" description="Helical" evidence="18">
    <location>
        <begin position="116"/>
        <end position="133"/>
    </location>
</feature>
<evidence type="ECO:0000256" key="6">
    <source>
        <dbReference type="ARBA" id="ARBA00022660"/>
    </source>
</evidence>
<evidence type="ECO:0000256" key="17">
    <source>
        <dbReference type="ARBA" id="ARBA00049551"/>
    </source>
</evidence>
<comment type="subunit">
    <text evidence="16">Core subunit of respiratory chain NADH dehydrogenase (Complex I) which is composed of 45 different subunits.</text>
</comment>
<evidence type="ECO:0000256" key="2">
    <source>
        <dbReference type="ARBA" id="ARBA00009025"/>
    </source>
</evidence>
<evidence type="ECO:0000256" key="14">
    <source>
        <dbReference type="ARBA" id="ARBA00023136"/>
    </source>
</evidence>
<feature type="domain" description="NADH:ubiquinone oxidoreductase chain 4 N-terminal" evidence="20">
    <location>
        <begin position="1"/>
        <end position="109"/>
    </location>
</feature>
<evidence type="ECO:0000256" key="15">
    <source>
        <dbReference type="ARBA" id="ARBA00024313"/>
    </source>
</evidence>
<dbReference type="InterPro" id="IPR010227">
    <property type="entry name" value="NADH_Q_OxRdtase_chainM/4"/>
</dbReference>
<evidence type="ECO:0000256" key="9">
    <source>
        <dbReference type="ARBA" id="ARBA00022982"/>
    </source>
</evidence>
<dbReference type="Pfam" id="PF00361">
    <property type="entry name" value="Proton_antipo_M"/>
    <property type="match status" value="1"/>
</dbReference>
<feature type="transmembrane region" description="Helical" evidence="18">
    <location>
        <begin position="437"/>
        <end position="458"/>
    </location>
</feature>
<keyword evidence="14 18" id="KW-0472">Membrane</keyword>
<dbReference type="CTD" id="4538"/>
<feature type="transmembrane region" description="Helical" evidence="18">
    <location>
        <begin position="21"/>
        <end position="43"/>
    </location>
</feature>
<evidence type="ECO:0000259" key="19">
    <source>
        <dbReference type="Pfam" id="PF00361"/>
    </source>
</evidence>
<feature type="transmembrane region" description="Helical" evidence="18">
    <location>
        <begin position="393"/>
        <end position="412"/>
    </location>
</feature>
<comment type="subcellular location">
    <subcellularLocation>
        <location evidence="1 18">Mitochondrion membrane</location>
        <topology evidence="1 18">Multi-pass membrane protein</topology>
    </subcellularLocation>
</comment>
<feature type="transmembrane region" description="Helical" evidence="18">
    <location>
        <begin position="195"/>
        <end position="216"/>
    </location>
</feature>
<protein>
    <recommendedName>
        <fullName evidence="4 18">NADH-ubiquinone oxidoreductase chain 4</fullName>
        <ecNumber evidence="3 18">7.1.1.2</ecNumber>
    </recommendedName>
</protein>
<evidence type="ECO:0000256" key="13">
    <source>
        <dbReference type="ARBA" id="ARBA00023128"/>
    </source>
</evidence>
<name>A0A023IRJ1_RATBI</name>
<feature type="transmembrane region" description="Helical" evidence="18">
    <location>
        <begin position="343"/>
        <end position="361"/>
    </location>
</feature>
<dbReference type="GO" id="GO:0015990">
    <property type="term" value="P:electron transport coupled proton transport"/>
    <property type="evidence" value="ECO:0007669"/>
    <property type="project" value="TreeGrafter"/>
</dbReference>
<dbReference type="InterPro" id="IPR003918">
    <property type="entry name" value="NADH_UbQ_OxRdtase"/>
</dbReference>
<feature type="transmembrane region" description="Helical" evidence="18">
    <location>
        <begin position="63"/>
        <end position="82"/>
    </location>
</feature>
<evidence type="ECO:0000313" key="21">
    <source>
        <dbReference type="EMBL" id="AGZ63924.1"/>
    </source>
</evidence>
<dbReference type="EMBL" id="KF575124">
    <property type="protein sequence ID" value="AGZ63924.1"/>
    <property type="molecule type" value="Genomic_DNA"/>
</dbReference>
<dbReference type="GO" id="GO:0008137">
    <property type="term" value="F:NADH dehydrogenase (ubiquinone) activity"/>
    <property type="evidence" value="ECO:0007669"/>
    <property type="project" value="UniProtKB-UniRule"/>
</dbReference>
<dbReference type="PRINTS" id="PR01437">
    <property type="entry name" value="NUOXDRDTASE4"/>
</dbReference>
<keyword evidence="10 18" id="KW-1133">Transmembrane helix</keyword>
<dbReference type="GO" id="GO:0031966">
    <property type="term" value="C:mitochondrial membrane"/>
    <property type="evidence" value="ECO:0007669"/>
    <property type="project" value="UniProtKB-SubCell"/>
</dbReference>
<dbReference type="GO" id="GO:0042773">
    <property type="term" value="P:ATP synthesis coupled electron transport"/>
    <property type="evidence" value="ECO:0007669"/>
    <property type="project" value="InterPro"/>
</dbReference>
<dbReference type="InterPro" id="IPR000260">
    <property type="entry name" value="NADH4_N"/>
</dbReference>
<evidence type="ECO:0000256" key="5">
    <source>
        <dbReference type="ARBA" id="ARBA00022448"/>
    </source>
</evidence>
<feature type="transmembrane region" description="Helical" evidence="18">
    <location>
        <begin position="94"/>
        <end position="110"/>
    </location>
</feature>
<reference evidence="21" key="1">
    <citation type="submission" date="2013-08" db="EMBL/GenBank/DDBJ databases">
        <title>Complete mitochondrial genome of the black giant squirrel Ratufa bicolor (Rodentia: Sciuridae).</title>
        <authorList>
            <person name="Kong L."/>
            <person name="Li Y."/>
        </authorList>
    </citation>
    <scope>NUCLEOTIDE SEQUENCE</scope>
</reference>
<dbReference type="GO" id="GO:0003954">
    <property type="term" value="F:NADH dehydrogenase activity"/>
    <property type="evidence" value="ECO:0007669"/>
    <property type="project" value="TreeGrafter"/>
</dbReference>
<evidence type="ECO:0000256" key="4">
    <source>
        <dbReference type="ARBA" id="ARBA00021006"/>
    </source>
</evidence>
<keyword evidence="8" id="KW-1278">Translocase</keyword>
<dbReference type="EC" id="7.1.1.2" evidence="3 18"/>
<dbReference type="InterPro" id="IPR001750">
    <property type="entry name" value="ND/Mrp_TM"/>
</dbReference>
<keyword evidence="5 18" id="KW-0813">Transport</keyword>
<dbReference type="PANTHER" id="PTHR43507:SF20">
    <property type="entry name" value="NADH-UBIQUINONE OXIDOREDUCTASE CHAIN 4"/>
    <property type="match status" value="1"/>
</dbReference>
<dbReference type="Pfam" id="PF01059">
    <property type="entry name" value="Oxidored_q5_N"/>
    <property type="match status" value="1"/>
</dbReference>
<geneLocation type="mitochondrion" evidence="21"/>
<feature type="transmembrane region" description="Helical" evidence="18">
    <location>
        <begin position="309"/>
        <end position="331"/>
    </location>
</feature>
<dbReference type="NCBIfam" id="TIGR01972">
    <property type="entry name" value="NDH_I_M"/>
    <property type="match status" value="1"/>
</dbReference>
<sequence length="459" mass="51826">MLKIILPTISLIPLMWFSKNSMIWINSSIHSFMISFVTLFMLYQSHDGNLTFSTNFFSDPVSAPLLVLTTWLLPLMMLASQNHLSNETLLRKKLYILMLILLQVFLVMTFSATELILFYILFEATLIPTLIIITRWGNQTERLNAGLYFLFYTLAGSLPLLVALIYIQNSAGSLNFILFSYWTNNLSQSWSNSTLWLACIMAFMVKMPLYGLHLWLPKAHVEAPIAGSMVLAAILLKLGGYGMIRISTILHPITTSMAYPFLMLSMWGMIMTSSICLRQTDLKSLIAYSSVSHMALVIVAIMIQSPWSFMGATALMIAHGLTSSMLFCLANTNYERTHSRTMLLARGLQSILPLMAAWWMLASLTNLALPPSINLIGELFIILSSFSWSNMTIILMGLNMLITALYSLYMLITTQRGKFTYHITDITPSFTRENTLMLLHMLPLILLSTNPTIILGHLY</sequence>
<dbReference type="PANTHER" id="PTHR43507">
    <property type="entry name" value="NADH-UBIQUINONE OXIDOREDUCTASE CHAIN 4"/>
    <property type="match status" value="1"/>
</dbReference>
<keyword evidence="11 18" id="KW-0520">NAD</keyword>
<keyword evidence="9 18" id="KW-0249">Electron transport</keyword>
<comment type="similarity">
    <text evidence="2 18">Belongs to the complex I subunit 4 family.</text>
</comment>